<dbReference type="AlphaFoldDB" id="A0A672UIW7"/>
<dbReference type="Ensembl" id="ENSSHBT00005018165.1">
    <property type="protein sequence ID" value="ENSSHBP00005015150.1"/>
    <property type="gene ID" value="ENSSHBG00005013275.1"/>
</dbReference>
<dbReference type="Proteomes" id="UP000472266">
    <property type="component" value="Unplaced"/>
</dbReference>
<dbReference type="GO" id="GO:0042393">
    <property type="term" value="F:histone binding"/>
    <property type="evidence" value="ECO:0007669"/>
    <property type="project" value="TreeGrafter"/>
</dbReference>
<dbReference type="GO" id="GO:0034080">
    <property type="term" value="P:CENP-A containing chromatin assembly"/>
    <property type="evidence" value="ECO:0007669"/>
    <property type="project" value="TreeGrafter"/>
</dbReference>
<organism evidence="2 3">
    <name type="scientific">Strigops habroptila</name>
    <name type="common">Kakapo</name>
    <dbReference type="NCBI Taxonomy" id="2489341"/>
    <lineage>
        <taxon>Eukaryota</taxon>
        <taxon>Metazoa</taxon>
        <taxon>Chordata</taxon>
        <taxon>Craniata</taxon>
        <taxon>Vertebrata</taxon>
        <taxon>Euteleostomi</taxon>
        <taxon>Archelosauria</taxon>
        <taxon>Archosauria</taxon>
        <taxon>Dinosauria</taxon>
        <taxon>Saurischia</taxon>
        <taxon>Theropoda</taxon>
        <taxon>Coelurosauria</taxon>
        <taxon>Aves</taxon>
        <taxon>Neognathae</taxon>
        <taxon>Neoaves</taxon>
        <taxon>Telluraves</taxon>
        <taxon>Australaves</taxon>
        <taxon>Psittaciformes</taxon>
        <taxon>Psittacidae</taxon>
        <taxon>Strigops</taxon>
    </lineage>
</organism>
<dbReference type="Gene3D" id="6.10.250.2320">
    <property type="match status" value="1"/>
</dbReference>
<sequence length="108" mass="12797">MALDLDERLRQSNARFVASIQRILDRYNHPFEDDLLVSMETLTYDTPDGIKQWGQVSTKKINNWKKELFKWNRGSQRNAEISKEQTSDFEDEHPTVCQKGWEENSLLH</sequence>
<evidence type="ECO:0000256" key="1">
    <source>
        <dbReference type="SAM" id="MobiDB-lite"/>
    </source>
</evidence>
<evidence type="ECO:0000313" key="2">
    <source>
        <dbReference type="Ensembl" id="ENSSHBP00005015150.1"/>
    </source>
</evidence>
<dbReference type="InParanoid" id="A0A672UIW7"/>
<dbReference type="PANTHER" id="PTHR15992:SF5">
    <property type="entry name" value="HOLLIDAY JUNCTION RECOGNITION PROTEIN"/>
    <property type="match status" value="1"/>
</dbReference>
<feature type="region of interest" description="Disordered" evidence="1">
    <location>
        <begin position="76"/>
        <end position="108"/>
    </location>
</feature>
<keyword evidence="3" id="KW-1185">Reference proteome</keyword>
<dbReference type="GO" id="GO:0000775">
    <property type="term" value="C:chromosome, centromeric region"/>
    <property type="evidence" value="ECO:0007669"/>
    <property type="project" value="TreeGrafter"/>
</dbReference>
<proteinExistence type="predicted"/>
<accession>A0A672UIW7</accession>
<reference evidence="2" key="2">
    <citation type="submission" date="2025-09" db="UniProtKB">
        <authorList>
            <consortium name="Ensembl"/>
        </authorList>
    </citation>
    <scope>IDENTIFICATION</scope>
</reference>
<dbReference type="PANTHER" id="PTHR15992">
    <property type="entry name" value="HOLLIDAY JUNCTION RECOGNITION PROTEIN"/>
    <property type="match status" value="1"/>
</dbReference>
<dbReference type="OMA" id="KELFKWN"/>
<name>A0A672UIW7_STRHB</name>
<evidence type="ECO:0000313" key="3">
    <source>
        <dbReference type="Proteomes" id="UP000472266"/>
    </source>
</evidence>
<reference evidence="2" key="1">
    <citation type="submission" date="2025-08" db="UniProtKB">
        <authorList>
            <consortium name="Ensembl"/>
        </authorList>
    </citation>
    <scope>IDENTIFICATION</scope>
</reference>
<dbReference type="GeneTree" id="ENSGT00960000189441"/>
<protein>
    <submittedName>
        <fullName evidence="2">Uncharacterized protein</fullName>
    </submittedName>
</protein>